<comment type="similarity">
    <text evidence="1">Belongs to the PhzF family.</text>
</comment>
<dbReference type="AlphaFoldDB" id="A0A4Z0F9Z7"/>
<reference evidence="2 3" key="1">
    <citation type="journal article" date="2019" name="ISME J.">
        <title>Candidatus Macondimonas diazotrophica, a novel gammaproteobacterial genus dominating crude-oil-contaminated coastal sediments.</title>
        <authorList>
            <person name="Karthikeyan S."/>
            <person name="Konstantinidis K."/>
        </authorList>
    </citation>
    <scope>NUCLEOTIDE SEQUENCE [LARGE SCALE GENOMIC DNA]</scope>
    <source>
        <strain evidence="2 3">KTK01</strain>
    </source>
</reference>
<dbReference type="GO" id="GO:0016853">
    <property type="term" value="F:isomerase activity"/>
    <property type="evidence" value="ECO:0007669"/>
    <property type="project" value="TreeGrafter"/>
</dbReference>
<dbReference type="RefSeq" id="WP_135282143.1">
    <property type="nucleotide sequence ID" value="NZ_SRIO01000011.1"/>
</dbReference>
<dbReference type="SUPFAM" id="SSF54506">
    <property type="entry name" value="Diaminopimelate epimerase-like"/>
    <property type="match status" value="1"/>
</dbReference>
<sequence length="305" mass="32502">MGLEFHCVDAFTDTPYQGAPILVFPQADGLVEAQMRRIAREFGYSDTVFLQTADRVNQWHMHLFGSRGTPQPFAGHPLVAAGATLIHSGTLPAVDGETAFKFRLPIGEVDLQVRCESGKVMHSAFRMDCDLAVDAYVPSTADIAAILSLPDGDFIGMSGHVPLNLMGPMSCFIVPLNDTATLRQASFDRAAWARSSATATLPPQLLAIAPAGMQADGTLRLEARLFGLDISAQEDPPIGSAMPALASFMALSEPADPLRFVAIRGSGHGRLSTLEVEARRSGQTVMEVRVGGAVTPIAQGQVMID</sequence>
<evidence type="ECO:0000256" key="1">
    <source>
        <dbReference type="ARBA" id="ARBA00008270"/>
    </source>
</evidence>
<dbReference type="PANTHER" id="PTHR13774">
    <property type="entry name" value="PHENAZINE BIOSYNTHESIS PROTEIN"/>
    <property type="match status" value="1"/>
</dbReference>
<comment type="caution">
    <text evidence="2">The sequence shown here is derived from an EMBL/GenBank/DDBJ whole genome shotgun (WGS) entry which is preliminary data.</text>
</comment>
<gene>
    <name evidence="2" type="ORF">E4680_09385</name>
</gene>
<accession>A0A4Z0F9Z7</accession>
<dbReference type="NCBIfam" id="TIGR00654">
    <property type="entry name" value="PhzF_family"/>
    <property type="match status" value="1"/>
</dbReference>
<dbReference type="EMBL" id="SRIO01000011">
    <property type="protein sequence ID" value="TFZ82215.1"/>
    <property type="molecule type" value="Genomic_DNA"/>
</dbReference>
<organism evidence="2 3">
    <name type="scientific">Candidatus Macondimonas diazotrophica</name>
    <dbReference type="NCBI Taxonomy" id="2305248"/>
    <lineage>
        <taxon>Bacteria</taxon>
        <taxon>Pseudomonadati</taxon>
        <taxon>Pseudomonadota</taxon>
        <taxon>Gammaproteobacteria</taxon>
        <taxon>Chromatiales</taxon>
        <taxon>Ectothiorhodospiraceae</taxon>
        <taxon>Candidatus Macondimonas</taxon>
    </lineage>
</organism>
<dbReference type="Proteomes" id="UP000297890">
    <property type="component" value="Unassembled WGS sequence"/>
</dbReference>
<dbReference type="OrthoDB" id="9788221at2"/>
<name>A0A4Z0F9Z7_9GAMM</name>
<dbReference type="PANTHER" id="PTHR13774:SF32">
    <property type="entry name" value="ANTISENSE-ENHANCING SEQUENCE 1"/>
    <property type="match status" value="1"/>
</dbReference>
<dbReference type="Gene3D" id="3.10.310.10">
    <property type="entry name" value="Diaminopimelate Epimerase, Chain A, domain 1"/>
    <property type="match status" value="2"/>
</dbReference>
<protein>
    <submittedName>
        <fullName evidence="2">PhzF family phenazine biosynthesis protein</fullName>
    </submittedName>
</protein>
<dbReference type="Pfam" id="PF02567">
    <property type="entry name" value="PhzC-PhzF"/>
    <property type="match status" value="1"/>
</dbReference>
<dbReference type="PIRSF" id="PIRSF016184">
    <property type="entry name" value="PhzC_PhzF"/>
    <property type="match status" value="1"/>
</dbReference>
<keyword evidence="3" id="KW-1185">Reference proteome</keyword>
<evidence type="ECO:0000313" key="3">
    <source>
        <dbReference type="Proteomes" id="UP000297890"/>
    </source>
</evidence>
<dbReference type="GO" id="GO:0005737">
    <property type="term" value="C:cytoplasm"/>
    <property type="evidence" value="ECO:0007669"/>
    <property type="project" value="TreeGrafter"/>
</dbReference>
<proteinExistence type="inferred from homology"/>
<dbReference type="InterPro" id="IPR003719">
    <property type="entry name" value="Phenazine_PhzF-like"/>
</dbReference>
<evidence type="ECO:0000313" key="2">
    <source>
        <dbReference type="EMBL" id="TFZ82215.1"/>
    </source>
</evidence>